<dbReference type="InterPro" id="IPR051560">
    <property type="entry name" value="MAM_domain-containing"/>
</dbReference>
<keyword evidence="1" id="KW-1015">Disulfide bond</keyword>
<feature type="domain" description="MAM" evidence="3">
    <location>
        <begin position="48"/>
        <end position="220"/>
    </location>
</feature>
<dbReference type="InterPro" id="IPR000998">
    <property type="entry name" value="MAM_dom"/>
</dbReference>
<evidence type="ECO:0000256" key="1">
    <source>
        <dbReference type="ARBA" id="ARBA00023157"/>
    </source>
</evidence>
<dbReference type="InterPro" id="IPR000436">
    <property type="entry name" value="Sushi_SCR_CCP_dom"/>
</dbReference>
<evidence type="ECO:0008006" key="7">
    <source>
        <dbReference type="Google" id="ProtNLM"/>
    </source>
</evidence>
<dbReference type="Gene3D" id="2.10.70.10">
    <property type="entry name" value="Complement Module, domain 1"/>
    <property type="match status" value="1"/>
</dbReference>
<dbReference type="InterPro" id="IPR035976">
    <property type="entry name" value="Sushi/SCR/CCP_sf"/>
</dbReference>
<dbReference type="SUPFAM" id="SSF49899">
    <property type="entry name" value="Concanavalin A-like lectins/glucanases"/>
    <property type="match status" value="1"/>
</dbReference>
<proteinExistence type="predicted"/>
<dbReference type="Proteomes" id="UP000678393">
    <property type="component" value="Unassembled WGS sequence"/>
</dbReference>
<dbReference type="GO" id="GO:0016020">
    <property type="term" value="C:membrane"/>
    <property type="evidence" value="ECO:0007669"/>
    <property type="project" value="InterPro"/>
</dbReference>
<comment type="caution">
    <text evidence="2">Lacks conserved residue(s) required for the propagation of feature annotation.</text>
</comment>
<keyword evidence="6" id="KW-1185">Reference proteome</keyword>
<evidence type="ECO:0000259" key="3">
    <source>
        <dbReference type="PROSITE" id="PS50060"/>
    </source>
</evidence>
<accession>A0A8S4A1G6</accession>
<dbReference type="InterPro" id="IPR013320">
    <property type="entry name" value="ConA-like_dom_sf"/>
</dbReference>
<dbReference type="CDD" id="cd06263">
    <property type="entry name" value="MAM"/>
    <property type="match status" value="1"/>
</dbReference>
<organism evidence="5 6">
    <name type="scientific">Candidula unifasciata</name>
    <dbReference type="NCBI Taxonomy" id="100452"/>
    <lineage>
        <taxon>Eukaryota</taxon>
        <taxon>Metazoa</taxon>
        <taxon>Spiralia</taxon>
        <taxon>Lophotrochozoa</taxon>
        <taxon>Mollusca</taxon>
        <taxon>Gastropoda</taxon>
        <taxon>Heterobranchia</taxon>
        <taxon>Euthyneura</taxon>
        <taxon>Panpulmonata</taxon>
        <taxon>Eupulmonata</taxon>
        <taxon>Stylommatophora</taxon>
        <taxon>Helicina</taxon>
        <taxon>Helicoidea</taxon>
        <taxon>Geomitridae</taxon>
        <taxon>Candidula</taxon>
    </lineage>
</organism>
<gene>
    <name evidence="5" type="ORF">CUNI_LOCUS19700</name>
</gene>
<reference evidence="5" key="1">
    <citation type="submission" date="2021-04" db="EMBL/GenBank/DDBJ databases">
        <authorList>
            <consortium name="Molecular Ecology Group"/>
        </authorList>
    </citation>
    <scope>NUCLEOTIDE SEQUENCE</scope>
</reference>
<keyword evidence="2" id="KW-0768">Sushi</keyword>
<comment type="caution">
    <text evidence="5">The sequence shown here is derived from an EMBL/GenBank/DDBJ whole genome shotgun (WGS) entry which is preliminary data.</text>
</comment>
<evidence type="ECO:0000313" key="5">
    <source>
        <dbReference type="EMBL" id="CAG5134142.1"/>
    </source>
</evidence>
<evidence type="ECO:0000259" key="4">
    <source>
        <dbReference type="PROSITE" id="PS50923"/>
    </source>
</evidence>
<dbReference type="PROSITE" id="PS50923">
    <property type="entry name" value="SUSHI"/>
    <property type="match status" value="1"/>
</dbReference>
<dbReference type="Gene3D" id="2.60.120.200">
    <property type="match status" value="1"/>
</dbReference>
<dbReference type="PANTHER" id="PTHR23282:SF142">
    <property type="entry name" value="MAM DOMAIN-CONTAINING PROTEIN"/>
    <property type="match status" value="1"/>
</dbReference>
<dbReference type="PANTHER" id="PTHR23282">
    <property type="entry name" value="APICAL ENDOSOMAL GLYCOPROTEIN PRECURSOR"/>
    <property type="match status" value="1"/>
</dbReference>
<evidence type="ECO:0000256" key="2">
    <source>
        <dbReference type="PROSITE-ProRule" id="PRU00302"/>
    </source>
</evidence>
<dbReference type="AlphaFoldDB" id="A0A8S4A1G6"/>
<dbReference type="SUPFAM" id="SSF57535">
    <property type="entry name" value="Complement control module/SCR domain"/>
    <property type="match status" value="1"/>
</dbReference>
<dbReference type="SMART" id="SM00137">
    <property type="entry name" value="MAM"/>
    <property type="match status" value="1"/>
</dbReference>
<sequence>MIVEELYKGGVLKFTCGAGLIRTGPETLMCDGTKWNDQPPKCIEGTTLQCDFEDPALCGWSQDFDDDFDWIWHTGETPTAQTGPRYDHTTSTSEGHYLYMESSAPQASGQKTRLLSPPYSPENMINMCLEFYYHMNGPDGVGEVGELDVYVKPLTQKTAMLDPSQRIFHQEGNHGDQWLSAIVQLPYLAETFQIVIQATRLKSWSADIAIDDVRLHNCVE</sequence>
<dbReference type="CDD" id="cd00033">
    <property type="entry name" value="CCP"/>
    <property type="match status" value="1"/>
</dbReference>
<dbReference type="EMBL" id="CAJHNH020006868">
    <property type="protein sequence ID" value="CAG5134142.1"/>
    <property type="molecule type" value="Genomic_DNA"/>
</dbReference>
<evidence type="ECO:0000313" key="6">
    <source>
        <dbReference type="Proteomes" id="UP000678393"/>
    </source>
</evidence>
<dbReference type="OrthoDB" id="6162141at2759"/>
<name>A0A8S4A1G6_9EUPU</name>
<feature type="non-terminal residue" evidence="5">
    <location>
        <position position="1"/>
    </location>
</feature>
<protein>
    <recommendedName>
        <fullName evidence="7">MAM domain-containing protein</fullName>
    </recommendedName>
</protein>
<dbReference type="Pfam" id="PF00629">
    <property type="entry name" value="MAM"/>
    <property type="match status" value="1"/>
</dbReference>
<dbReference type="PROSITE" id="PS50060">
    <property type="entry name" value="MAM_2"/>
    <property type="match status" value="1"/>
</dbReference>
<feature type="domain" description="Sushi" evidence="4">
    <location>
        <begin position="1"/>
        <end position="44"/>
    </location>
</feature>